<keyword evidence="2" id="KW-0833">Ubl conjugation pathway</keyword>
<dbReference type="InterPro" id="IPR050185">
    <property type="entry name" value="Ub_carboxyl-term_hydrolase"/>
</dbReference>
<comment type="caution">
    <text evidence="7">The sequence shown here is derived from an EMBL/GenBank/DDBJ whole genome shotgun (WGS) entry which is preliminary data.</text>
</comment>
<dbReference type="GO" id="GO:0008234">
    <property type="term" value="F:cysteine-type peptidase activity"/>
    <property type="evidence" value="ECO:0007669"/>
    <property type="project" value="UniProtKB-KW"/>
</dbReference>
<keyword evidence="3" id="KW-0378">Hydrolase</keyword>
<dbReference type="PROSITE" id="PS00972">
    <property type="entry name" value="USP_1"/>
    <property type="match status" value="1"/>
</dbReference>
<dbReference type="EMBL" id="JALLPJ020000824">
    <property type="protein sequence ID" value="KAL3782001.1"/>
    <property type="molecule type" value="Genomic_DNA"/>
</dbReference>
<organism evidence="7 8">
    <name type="scientific">Cyclotella atomus</name>
    <dbReference type="NCBI Taxonomy" id="382360"/>
    <lineage>
        <taxon>Eukaryota</taxon>
        <taxon>Sar</taxon>
        <taxon>Stramenopiles</taxon>
        <taxon>Ochrophyta</taxon>
        <taxon>Bacillariophyta</taxon>
        <taxon>Coscinodiscophyceae</taxon>
        <taxon>Thalassiosirophycidae</taxon>
        <taxon>Stephanodiscales</taxon>
        <taxon>Stephanodiscaceae</taxon>
        <taxon>Cyclotella</taxon>
    </lineage>
</organism>
<evidence type="ECO:0000256" key="2">
    <source>
        <dbReference type="ARBA" id="ARBA00022786"/>
    </source>
</evidence>
<dbReference type="SUPFAM" id="SSF54001">
    <property type="entry name" value="Cysteine proteinases"/>
    <property type="match status" value="1"/>
</dbReference>
<accession>A0ABD3P3P4</accession>
<evidence type="ECO:0000256" key="3">
    <source>
        <dbReference type="ARBA" id="ARBA00022801"/>
    </source>
</evidence>
<dbReference type="InterPro" id="IPR038765">
    <property type="entry name" value="Papain-like_cys_pep_sf"/>
</dbReference>
<feature type="compositionally biased region" description="Basic and acidic residues" evidence="5">
    <location>
        <begin position="1046"/>
        <end position="1056"/>
    </location>
</feature>
<proteinExistence type="predicted"/>
<evidence type="ECO:0000256" key="4">
    <source>
        <dbReference type="ARBA" id="ARBA00022807"/>
    </source>
</evidence>
<evidence type="ECO:0000256" key="1">
    <source>
        <dbReference type="ARBA" id="ARBA00022670"/>
    </source>
</evidence>
<dbReference type="InterPro" id="IPR018200">
    <property type="entry name" value="USP_CS"/>
</dbReference>
<dbReference type="InterPro" id="IPR028889">
    <property type="entry name" value="USP"/>
</dbReference>
<gene>
    <name evidence="7" type="ORF">ACHAWO_013666</name>
</gene>
<dbReference type="GO" id="GO:0006508">
    <property type="term" value="P:proteolysis"/>
    <property type="evidence" value="ECO:0007669"/>
    <property type="project" value="UniProtKB-KW"/>
</dbReference>
<reference evidence="7 8" key="1">
    <citation type="submission" date="2024-10" db="EMBL/GenBank/DDBJ databases">
        <title>Updated reference genomes for cyclostephanoid diatoms.</title>
        <authorList>
            <person name="Roberts W.R."/>
            <person name="Alverson A.J."/>
        </authorList>
    </citation>
    <scope>NUCLEOTIDE SEQUENCE [LARGE SCALE GENOMIC DNA]</scope>
    <source>
        <strain evidence="7 8">AJA010-31</strain>
    </source>
</reference>
<dbReference type="PANTHER" id="PTHR21646">
    <property type="entry name" value="UBIQUITIN CARBOXYL-TERMINAL HYDROLASE"/>
    <property type="match status" value="1"/>
</dbReference>
<dbReference type="CDD" id="cd02674">
    <property type="entry name" value="Peptidase_C19R"/>
    <property type="match status" value="1"/>
</dbReference>
<dbReference type="AlphaFoldDB" id="A0ABD3P3P4"/>
<keyword evidence="8" id="KW-1185">Reference proteome</keyword>
<dbReference type="Pfam" id="PF00443">
    <property type="entry name" value="UCH"/>
    <property type="match status" value="1"/>
</dbReference>
<sequence length="1056" mass="118346">MIIPQNNDNPAEEGAVNICMEIDKSAVPPSGRYEETKAVSAAAVSEAEGSDDSGSDLIFRTNSLQVFLNTSPMSCQFPTANNQEAPEAIWPDPTDPADLPPPLKPSDESAIVPFDAAQSSLADFYANRPTNGVTPPPAEAQAVVQTVTLRTKRKRATGLGNLGNTCFMNSTLQCLAHTSPLREYFLSGDYKRDLNKDNPLGTGGELATEFADLLLEMWCNKEERPVNNTDPSVLSSCRIYSPGNTDTSFSSVTYPRTFKHTLGKHAMQFIGYDQHDSQELAIYLLDALHEDTNRVTKKPYIEKPEQKEDESDEDAADKAWGVHLQREDSKVFDYFMGQIKSRLQCTTKGCGRVSTTFDPSMYLSVPIPGSTDREMKVTFVPLDRSKGNVVLTVKLCKNSTVTGLKKHVIDLAKECYGFKEGELLEEDVQLVDIWQDRVYTHYAEDHHIDKIKDSDETYAFQLVPLARVKEQFAAYREANVKSEDTSPSPAEDETPDFLLDAESRAKLDEKDEWENSLKHFIANPNLSLVRLLNPNRSNLQERTEFHSKIARFVTKCRQCPDCYLDDVIMEEKSDKAEIVTTLNPNEAESNDSPATIAEVAEIARSFQNVRTARDVGILEYCAFKFKNKMYELNQSSKKVEMNENGIILSVSLHKDGNKVGKPIVVRVSSTLTMHEFRSTLSDQLAHVLKCEDVASETCIGGMSPQVSIMNQAALSYNDKSHGTGTAIGSVNEQLVKEGTPSFAKPTEDEEKELIAASLEQECKVHLKFPSRLNDCINEDVTNMSEQWLSEMQKIEKEKLQDNKVSVLDCISKFCQAEQLDENDMWYCNKCKQHNQAWKECHLYRTPPILVIHLKRFHYSATTHRRDKIDTLIDFPLNDLDLREVVTQWKEGEEPIYDCYAVSNHFGGLGGGHYTAYARGDDGTWSNFDDSRVTTGVSESEVVSKAAYCLYYKRKDVVFSSGNDVIEEVKEAQNLHTDSAMILGSPELKPDPILDDASSQAQMDVDDRSANLSLSSARDNWLDGIGLSDDEKEQDFNEMPSLLPPEQTDHLADYPLQ</sequence>
<feature type="region of interest" description="Disordered" evidence="5">
    <location>
        <begin position="1022"/>
        <end position="1056"/>
    </location>
</feature>
<evidence type="ECO:0000313" key="8">
    <source>
        <dbReference type="Proteomes" id="UP001530400"/>
    </source>
</evidence>
<dbReference type="PROSITE" id="PS50235">
    <property type="entry name" value="USP_3"/>
    <property type="match status" value="1"/>
</dbReference>
<name>A0ABD3P3P4_9STRA</name>
<evidence type="ECO:0000256" key="5">
    <source>
        <dbReference type="SAM" id="MobiDB-lite"/>
    </source>
</evidence>
<keyword evidence="4" id="KW-0788">Thiol protease</keyword>
<protein>
    <recommendedName>
        <fullName evidence="6">USP domain-containing protein</fullName>
    </recommendedName>
</protein>
<dbReference type="PANTHER" id="PTHR21646:SF95">
    <property type="entry name" value="UBIQUITIN CARBOXYL-TERMINAL HYDROLASE 4-RELATED"/>
    <property type="match status" value="1"/>
</dbReference>
<dbReference type="InterPro" id="IPR001394">
    <property type="entry name" value="Peptidase_C19_UCH"/>
</dbReference>
<evidence type="ECO:0000259" key="6">
    <source>
        <dbReference type="PROSITE" id="PS50235"/>
    </source>
</evidence>
<keyword evidence="1" id="KW-0645">Protease</keyword>
<evidence type="ECO:0000313" key="7">
    <source>
        <dbReference type="EMBL" id="KAL3782001.1"/>
    </source>
</evidence>
<dbReference type="Gene3D" id="3.90.70.10">
    <property type="entry name" value="Cysteine proteinases"/>
    <property type="match status" value="2"/>
</dbReference>
<feature type="domain" description="USP" evidence="6">
    <location>
        <begin position="157"/>
        <end position="954"/>
    </location>
</feature>
<dbReference type="Proteomes" id="UP001530400">
    <property type="component" value="Unassembled WGS sequence"/>
</dbReference>